<feature type="region of interest" description="Disordered" evidence="1">
    <location>
        <begin position="124"/>
        <end position="166"/>
    </location>
</feature>
<accession>A0A9P4KJS1</accession>
<keyword evidence="3" id="KW-1185">Reference proteome</keyword>
<sequence length="421" mass="46018">MPLQRRYSVTGQTPPDPADHVGGMKSPKLQTLDTSVQSTSCGLCEGSMDSGKSSGLSTLTLGPRRSEEQSKQAGEMAHITIARTSSKRSATQLPSPNTPSSHELPPKIARLGLDHEDMDLAVSDTDVDDDEDDEGSFSDPLPDSDWPSFSHDSPSTSTPSSPTSDPTIYSDACECIEETGLSPLPVLDPEVFALSPQDLGISPLSPSSPLPPTLLTLPPELRHQIYLHLPDLVLPYPLIYCLSTFADKKQHPLASVSRQIRSEAQAIFYSYNTWILKLEFKIMYDVFQSWIVGLGDGAAHLRIVHIAVRGSLFKPRTSHPPSLGPNGHLMALAGNNALPAPVEEYCPPDGDASFKIDLSEKYNGGKVELLRNDGTREAGEKAKAFLEKLVEGLWEKRRVGMLNGQDWVDMVDRFLSFAGWW</sequence>
<feature type="compositionally biased region" description="Polar residues" evidence="1">
    <location>
        <begin position="82"/>
        <end position="101"/>
    </location>
</feature>
<feature type="compositionally biased region" description="Polar residues" evidence="1">
    <location>
        <begin position="28"/>
        <end position="41"/>
    </location>
</feature>
<dbReference type="AlphaFoldDB" id="A0A9P4KJS1"/>
<protein>
    <recommendedName>
        <fullName evidence="4">F-box domain-containing protein</fullName>
    </recommendedName>
</protein>
<evidence type="ECO:0008006" key="4">
    <source>
        <dbReference type="Google" id="ProtNLM"/>
    </source>
</evidence>
<evidence type="ECO:0000256" key="1">
    <source>
        <dbReference type="SAM" id="MobiDB-lite"/>
    </source>
</evidence>
<feature type="compositionally biased region" description="Low complexity" evidence="1">
    <location>
        <begin position="50"/>
        <end position="62"/>
    </location>
</feature>
<dbReference type="EMBL" id="ML986585">
    <property type="protein sequence ID" value="KAF2268759.1"/>
    <property type="molecule type" value="Genomic_DNA"/>
</dbReference>
<evidence type="ECO:0000313" key="3">
    <source>
        <dbReference type="Proteomes" id="UP000800093"/>
    </source>
</evidence>
<feature type="compositionally biased region" description="Low complexity" evidence="1">
    <location>
        <begin position="147"/>
        <end position="166"/>
    </location>
</feature>
<proteinExistence type="predicted"/>
<gene>
    <name evidence="2" type="ORF">CC78DRAFT_529736</name>
</gene>
<feature type="region of interest" description="Disordered" evidence="1">
    <location>
        <begin position="1"/>
        <end position="106"/>
    </location>
</feature>
<dbReference type="Proteomes" id="UP000800093">
    <property type="component" value="Unassembled WGS sequence"/>
</dbReference>
<organism evidence="2 3">
    <name type="scientific">Lojkania enalia</name>
    <dbReference type="NCBI Taxonomy" id="147567"/>
    <lineage>
        <taxon>Eukaryota</taxon>
        <taxon>Fungi</taxon>
        <taxon>Dikarya</taxon>
        <taxon>Ascomycota</taxon>
        <taxon>Pezizomycotina</taxon>
        <taxon>Dothideomycetes</taxon>
        <taxon>Pleosporomycetidae</taxon>
        <taxon>Pleosporales</taxon>
        <taxon>Pleosporales incertae sedis</taxon>
        <taxon>Lojkania</taxon>
    </lineage>
</organism>
<name>A0A9P4KJS1_9PLEO</name>
<comment type="caution">
    <text evidence="2">The sequence shown here is derived from an EMBL/GenBank/DDBJ whole genome shotgun (WGS) entry which is preliminary data.</text>
</comment>
<feature type="compositionally biased region" description="Acidic residues" evidence="1">
    <location>
        <begin position="125"/>
        <end position="136"/>
    </location>
</feature>
<evidence type="ECO:0000313" key="2">
    <source>
        <dbReference type="EMBL" id="KAF2268759.1"/>
    </source>
</evidence>
<dbReference type="OrthoDB" id="62952at2759"/>
<reference evidence="3" key="1">
    <citation type="journal article" date="2020" name="Stud. Mycol.">
        <title>101 Dothideomycetes genomes: A test case for predicting lifestyles and emergence of pathogens.</title>
        <authorList>
            <person name="Haridas S."/>
            <person name="Albert R."/>
            <person name="Binder M."/>
            <person name="Bloem J."/>
            <person name="LaButti K."/>
            <person name="Salamov A."/>
            <person name="Andreopoulos B."/>
            <person name="Baker S."/>
            <person name="Barry K."/>
            <person name="Bills G."/>
            <person name="Bluhm B."/>
            <person name="Cannon C."/>
            <person name="Castanera R."/>
            <person name="Culley D."/>
            <person name="Daum C."/>
            <person name="Ezra D."/>
            <person name="Gonzalez J."/>
            <person name="Henrissat B."/>
            <person name="Kuo A."/>
            <person name="Liang C."/>
            <person name="Lipzen A."/>
            <person name="Lutzoni F."/>
            <person name="Magnuson J."/>
            <person name="Mondo S."/>
            <person name="Nolan M."/>
            <person name="Ohm R."/>
            <person name="Pangilinan J."/>
            <person name="Park H.-J."/>
            <person name="Ramirez L."/>
            <person name="Alfaro M."/>
            <person name="Sun H."/>
            <person name="Tritt A."/>
            <person name="Yoshinaga Y."/>
            <person name="Zwiers L.-H."/>
            <person name="Turgeon B."/>
            <person name="Goodwin S."/>
            <person name="Spatafora J."/>
            <person name="Crous P."/>
            <person name="Grigoriev I."/>
        </authorList>
    </citation>
    <scope>NUCLEOTIDE SEQUENCE [LARGE SCALE GENOMIC DNA]</scope>
    <source>
        <strain evidence="3">CBS 304.66</strain>
    </source>
</reference>